<dbReference type="SMART" id="SM00421">
    <property type="entry name" value="HTH_LUXR"/>
    <property type="match status" value="1"/>
</dbReference>
<dbReference type="RefSeq" id="WP_045163092.1">
    <property type="nucleotide sequence ID" value="NZ_JYHV01000029.1"/>
</dbReference>
<dbReference type="PANTHER" id="PTHR44688">
    <property type="entry name" value="DNA-BINDING TRANSCRIPTIONAL ACTIVATOR DEVR_DOSR"/>
    <property type="match status" value="1"/>
</dbReference>
<dbReference type="InterPro" id="IPR000792">
    <property type="entry name" value="Tscrpt_reg_LuxR_C"/>
</dbReference>
<dbReference type="Gene3D" id="1.10.10.10">
    <property type="entry name" value="Winged helix-like DNA-binding domain superfamily/Winged helix DNA-binding domain"/>
    <property type="match status" value="1"/>
</dbReference>
<dbReference type="AlphaFoldDB" id="A0A0D9AI89"/>
<evidence type="ECO:0000313" key="6">
    <source>
        <dbReference type="Proteomes" id="UP000032487"/>
    </source>
</evidence>
<dbReference type="InterPro" id="IPR036388">
    <property type="entry name" value="WH-like_DNA-bd_sf"/>
</dbReference>
<name>A0A0D9AI89_STUST</name>
<dbReference type="PATRIC" id="fig|316.101.peg.3855"/>
<keyword evidence="1" id="KW-0805">Transcription regulation</keyword>
<evidence type="ECO:0000313" key="5">
    <source>
        <dbReference type="EMBL" id="KJH80467.1"/>
    </source>
</evidence>
<dbReference type="PROSITE" id="PS50043">
    <property type="entry name" value="HTH_LUXR_2"/>
    <property type="match status" value="1"/>
</dbReference>
<dbReference type="SUPFAM" id="SSF46894">
    <property type="entry name" value="C-terminal effector domain of the bipartite response regulators"/>
    <property type="match status" value="1"/>
</dbReference>
<keyword evidence="3" id="KW-0804">Transcription</keyword>
<dbReference type="CDD" id="cd06170">
    <property type="entry name" value="LuxR_C_like"/>
    <property type="match status" value="1"/>
</dbReference>
<accession>A0A0D9AI89</accession>
<evidence type="ECO:0000256" key="2">
    <source>
        <dbReference type="ARBA" id="ARBA00023125"/>
    </source>
</evidence>
<dbReference type="GO" id="GO:0006355">
    <property type="term" value="P:regulation of DNA-templated transcription"/>
    <property type="evidence" value="ECO:0007669"/>
    <property type="project" value="InterPro"/>
</dbReference>
<reference evidence="5 6" key="1">
    <citation type="submission" date="2015-02" db="EMBL/GenBank/DDBJ databases">
        <title>Draft genome sequence of Pseudomonas stutzeri NT0128 isolated from wheat (Triticum turgidum) rhizosphere.</title>
        <authorList>
            <person name="Tovi N."/>
            <person name="Frenk S."/>
            <person name="Hadar Y."/>
            <person name="Minz D."/>
        </authorList>
    </citation>
    <scope>NUCLEOTIDE SEQUENCE [LARGE SCALE GENOMIC DNA]</scope>
    <source>
        <strain evidence="5 6">NT0128</strain>
    </source>
</reference>
<keyword evidence="2" id="KW-0238">DNA-binding</keyword>
<dbReference type="EMBL" id="JYHV01000029">
    <property type="protein sequence ID" value="KJH80467.1"/>
    <property type="molecule type" value="Genomic_DNA"/>
</dbReference>
<evidence type="ECO:0000259" key="4">
    <source>
        <dbReference type="PROSITE" id="PS50043"/>
    </source>
</evidence>
<feature type="domain" description="HTH luxR-type" evidence="4">
    <location>
        <begin position="159"/>
        <end position="224"/>
    </location>
</feature>
<dbReference type="PANTHER" id="PTHR44688:SF16">
    <property type="entry name" value="DNA-BINDING TRANSCRIPTIONAL ACTIVATOR DEVR_DOSR"/>
    <property type="match status" value="1"/>
</dbReference>
<dbReference type="PRINTS" id="PR00038">
    <property type="entry name" value="HTHLUXR"/>
</dbReference>
<sequence>MLAIEGSGVSATQACLRAVTLAVPAASAALYRIDEGLDAFDYELLGLTPTMHQRYLDTYQRFDPLRPVRCQALGLDLVTLDEARAVQSRSACDTYGRFLARFGACDVVELLVSDQGRPVLGISLLRIVGQGTFNDRDLDCLAGMRGLLQLALPSLCPPSADAFKRLTGRERELTELLRQGASNKVLAQTLGVGLPTIKTHLNNLYRKLGVHNRTELIATLFLQN</sequence>
<dbReference type="OrthoDB" id="1806906at2"/>
<proteinExistence type="predicted"/>
<dbReference type="GO" id="GO:0003677">
    <property type="term" value="F:DNA binding"/>
    <property type="evidence" value="ECO:0007669"/>
    <property type="project" value="UniProtKB-KW"/>
</dbReference>
<dbReference type="Proteomes" id="UP000032487">
    <property type="component" value="Unassembled WGS sequence"/>
</dbReference>
<dbReference type="InterPro" id="IPR016032">
    <property type="entry name" value="Sig_transdc_resp-reg_C-effctor"/>
</dbReference>
<comment type="caution">
    <text evidence="5">The sequence shown here is derived from an EMBL/GenBank/DDBJ whole genome shotgun (WGS) entry which is preliminary data.</text>
</comment>
<gene>
    <name evidence="5" type="ORF">UF78_15445</name>
</gene>
<organism evidence="5 6">
    <name type="scientific">Stutzerimonas stutzeri</name>
    <name type="common">Pseudomonas stutzeri</name>
    <dbReference type="NCBI Taxonomy" id="316"/>
    <lineage>
        <taxon>Bacteria</taxon>
        <taxon>Pseudomonadati</taxon>
        <taxon>Pseudomonadota</taxon>
        <taxon>Gammaproteobacteria</taxon>
        <taxon>Pseudomonadales</taxon>
        <taxon>Pseudomonadaceae</taxon>
        <taxon>Stutzerimonas</taxon>
    </lineage>
</organism>
<protein>
    <recommendedName>
        <fullName evidence="4">HTH luxR-type domain-containing protein</fullName>
    </recommendedName>
</protein>
<evidence type="ECO:0000256" key="3">
    <source>
        <dbReference type="ARBA" id="ARBA00023163"/>
    </source>
</evidence>
<evidence type="ECO:0000256" key="1">
    <source>
        <dbReference type="ARBA" id="ARBA00023015"/>
    </source>
</evidence>
<dbReference type="Pfam" id="PF00196">
    <property type="entry name" value="GerE"/>
    <property type="match status" value="1"/>
</dbReference>